<dbReference type="InterPro" id="IPR051104">
    <property type="entry name" value="FAD_monoxygenase"/>
</dbReference>
<feature type="transmembrane region" description="Helical" evidence="4">
    <location>
        <begin position="6"/>
        <end position="24"/>
    </location>
</feature>
<dbReference type="Gene3D" id="3.50.50.60">
    <property type="entry name" value="FAD/NAD(P)-binding domain"/>
    <property type="match status" value="1"/>
</dbReference>
<dbReference type="SUPFAM" id="SSF51905">
    <property type="entry name" value="FAD/NAD(P)-binding domain"/>
    <property type="match status" value="1"/>
</dbReference>
<dbReference type="GO" id="GO:0016491">
    <property type="term" value="F:oxidoreductase activity"/>
    <property type="evidence" value="ECO:0007669"/>
    <property type="project" value="UniProtKB-KW"/>
</dbReference>
<evidence type="ECO:0000256" key="1">
    <source>
        <dbReference type="ARBA" id="ARBA00022630"/>
    </source>
</evidence>
<dbReference type="GO" id="GO:0044550">
    <property type="term" value="P:secondary metabolite biosynthetic process"/>
    <property type="evidence" value="ECO:0007669"/>
    <property type="project" value="TreeGrafter"/>
</dbReference>
<keyword evidence="4" id="KW-0812">Transmembrane</keyword>
<protein>
    <recommendedName>
        <fullName evidence="7">FAD-binding domain-containing protein</fullName>
    </recommendedName>
</protein>
<organism evidence="5 6">
    <name type="scientific">Didymella glomerata</name>
    <dbReference type="NCBI Taxonomy" id="749621"/>
    <lineage>
        <taxon>Eukaryota</taxon>
        <taxon>Fungi</taxon>
        <taxon>Dikarya</taxon>
        <taxon>Ascomycota</taxon>
        <taxon>Pezizomycotina</taxon>
        <taxon>Dothideomycetes</taxon>
        <taxon>Pleosporomycetidae</taxon>
        <taxon>Pleosporales</taxon>
        <taxon>Pleosporineae</taxon>
        <taxon>Didymellaceae</taxon>
        <taxon>Didymella</taxon>
    </lineage>
</organism>
<keyword evidence="2" id="KW-0274">FAD</keyword>
<dbReference type="PANTHER" id="PTHR46720:SF3">
    <property type="entry name" value="FAD-BINDING DOMAIN-CONTAINING PROTEIN-RELATED"/>
    <property type="match status" value="1"/>
</dbReference>
<accession>A0A9W8X465</accession>
<keyword evidence="4" id="KW-0472">Membrane</keyword>
<evidence type="ECO:0008006" key="7">
    <source>
        <dbReference type="Google" id="ProtNLM"/>
    </source>
</evidence>
<sequence length="441" mass="49020">MTDQEFNVAIVGAGIGGLALAIGLTHHRVPFTVYESAPAFSTIGAGVGLGPNSLRAMDLIDRHFHNLYMDIATGNLRAEKKHSMMEAMRMEEGLGEGESWWGRGDWGAPYFERTGAHRKDLLDIMTSFIDKDAVRFGKTVGEIIQSDNQVTLTFADGSIATHAAVIGCGGIKGLERRAVLDGQYPDCVEPQYTNKYVYRTVISIEDAKQILEDLSTDAKMYMSRTSNLSTYPISEGKQVNVVAFKRDPKPWTHAGNTHEVDRETMLEDFSDIKLDGRLLKLLEFVKPTQWAIFDQPDTPIYYKTLICLLGDIAHASGPHQGAGAGQALEDALILTHALGKLHTTLSPDVRNTRSPNRTQAIEAAFRAYDEIRRPRAQKQVQTARECGEIYNLRDPKTGADLSIEDALENLNGRFEWLWKHDLEADVRAVEERTAELLCGLE</sequence>
<evidence type="ECO:0000313" key="6">
    <source>
        <dbReference type="Proteomes" id="UP001140562"/>
    </source>
</evidence>
<dbReference type="EMBL" id="JAPEUV010000016">
    <property type="protein sequence ID" value="KAJ4340547.1"/>
    <property type="molecule type" value="Genomic_DNA"/>
</dbReference>
<gene>
    <name evidence="5" type="ORF">N0V87_002532</name>
</gene>
<dbReference type="Proteomes" id="UP001140562">
    <property type="component" value="Unassembled WGS sequence"/>
</dbReference>
<evidence type="ECO:0000256" key="3">
    <source>
        <dbReference type="ARBA" id="ARBA00023002"/>
    </source>
</evidence>
<dbReference type="PRINTS" id="PR00420">
    <property type="entry name" value="RNGMNOXGNASE"/>
</dbReference>
<keyword evidence="6" id="KW-1185">Reference proteome</keyword>
<evidence type="ECO:0000256" key="2">
    <source>
        <dbReference type="ARBA" id="ARBA00022827"/>
    </source>
</evidence>
<dbReference type="AlphaFoldDB" id="A0A9W8X465"/>
<comment type="caution">
    <text evidence="5">The sequence shown here is derived from an EMBL/GenBank/DDBJ whole genome shotgun (WGS) entry which is preliminary data.</text>
</comment>
<dbReference type="PANTHER" id="PTHR46720">
    <property type="entry name" value="HYDROXYLASE, PUTATIVE (AFU_ORTHOLOGUE AFUA_3G01460)-RELATED"/>
    <property type="match status" value="1"/>
</dbReference>
<dbReference type="SUPFAM" id="SSF54373">
    <property type="entry name" value="FAD-linked reductases, C-terminal domain"/>
    <property type="match status" value="1"/>
</dbReference>
<keyword evidence="4" id="KW-1133">Transmembrane helix</keyword>
<keyword evidence="3" id="KW-0560">Oxidoreductase</keyword>
<dbReference type="InterPro" id="IPR036188">
    <property type="entry name" value="FAD/NAD-bd_sf"/>
</dbReference>
<keyword evidence="1" id="KW-0285">Flavoprotein</keyword>
<dbReference type="OrthoDB" id="417877at2759"/>
<proteinExistence type="predicted"/>
<evidence type="ECO:0000256" key="4">
    <source>
        <dbReference type="SAM" id="Phobius"/>
    </source>
</evidence>
<reference evidence="5" key="1">
    <citation type="submission" date="2022-10" db="EMBL/GenBank/DDBJ databases">
        <title>Tapping the CABI collections for fungal endophytes: first genome assemblies for Collariella, Neodidymelliopsis, Ascochyta clinopodiicola, Didymella pomorum, Didymosphaeria variabile, Neocosmospora piperis and Neocucurbitaria cava.</title>
        <authorList>
            <person name="Hill R."/>
        </authorList>
    </citation>
    <scope>NUCLEOTIDE SEQUENCE</scope>
    <source>
        <strain evidence="5">IMI 360193</strain>
    </source>
</reference>
<evidence type="ECO:0000313" key="5">
    <source>
        <dbReference type="EMBL" id="KAJ4340547.1"/>
    </source>
</evidence>
<name>A0A9W8X465_9PLEO</name>